<keyword evidence="2" id="KW-0676">Redox-active center</keyword>
<dbReference type="InterPro" id="IPR011990">
    <property type="entry name" value="TPR-like_helical_dom_sf"/>
</dbReference>
<dbReference type="Gene3D" id="3.40.30.10">
    <property type="entry name" value="Glutaredoxin"/>
    <property type="match status" value="1"/>
</dbReference>
<dbReference type="PANTHER" id="PTHR45663">
    <property type="entry name" value="GEO12009P1"/>
    <property type="match status" value="1"/>
</dbReference>
<dbReference type="RefSeq" id="WP_202381446.1">
    <property type="nucleotide sequence ID" value="NZ_BAAAMA010000004.1"/>
</dbReference>
<protein>
    <submittedName>
        <fullName evidence="5">Co-chaperone YbbN</fullName>
    </submittedName>
</protein>
<accession>A0ABS1SPL6</accession>
<dbReference type="PANTHER" id="PTHR45663:SF11">
    <property type="entry name" value="GEO12009P1"/>
    <property type="match status" value="1"/>
</dbReference>
<dbReference type="Proteomes" id="UP001646141">
    <property type="component" value="Unassembled WGS sequence"/>
</dbReference>
<evidence type="ECO:0000256" key="3">
    <source>
        <dbReference type="SAM" id="MobiDB-lite"/>
    </source>
</evidence>
<proteinExistence type="inferred from homology"/>
<evidence type="ECO:0000256" key="1">
    <source>
        <dbReference type="ARBA" id="ARBA00008987"/>
    </source>
</evidence>
<dbReference type="SUPFAM" id="SSF52833">
    <property type="entry name" value="Thioredoxin-like"/>
    <property type="match status" value="1"/>
</dbReference>
<dbReference type="PROSITE" id="PS51352">
    <property type="entry name" value="THIOREDOXIN_2"/>
    <property type="match status" value="1"/>
</dbReference>
<feature type="domain" description="Thioredoxin" evidence="4">
    <location>
        <begin position="38"/>
        <end position="161"/>
    </location>
</feature>
<dbReference type="Pfam" id="PF14561">
    <property type="entry name" value="TPR_20"/>
    <property type="match status" value="1"/>
</dbReference>
<name>A0ABS1SPL6_9MICO</name>
<evidence type="ECO:0000313" key="5">
    <source>
        <dbReference type="EMBL" id="MBL3689525.1"/>
    </source>
</evidence>
<dbReference type="CDD" id="cd02956">
    <property type="entry name" value="ybbN"/>
    <property type="match status" value="1"/>
</dbReference>
<evidence type="ECO:0000259" key="4">
    <source>
        <dbReference type="PROSITE" id="PS51352"/>
    </source>
</evidence>
<dbReference type="Gene3D" id="1.25.40.10">
    <property type="entry name" value="Tetratricopeptide repeat domain"/>
    <property type="match status" value="1"/>
</dbReference>
<gene>
    <name evidence="5" type="ORF">D3226_06065</name>
</gene>
<evidence type="ECO:0000313" key="6">
    <source>
        <dbReference type="Proteomes" id="UP001646141"/>
    </source>
</evidence>
<dbReference type="InterPro" id="IPR013766">
    <property type="entry name" value="Thioredoxin_domain"/>
</dbReference>
<keyword evidence="6" id="KW-1185">Reference proteome</keyword>
<dbReference type="EMBL" id="QYAD01000001">
    <property type="protein sequence ID" value="MBL3689525.1"/>
    <property type="molecule type" value="Genomic_DNA"/>
</dbReference>
<feature type="compositionally biased region" description="Low complexity" evidence="3">
    <location>
        <begin position="25"/>
        <end position="45"/>
    </location>
</feature>
<reference evidence="5 6" key="1">
    <citation type="submission" date="2018-09" db="EMBL/GenBank/DDBJ databases">
        <title>Comparative genomics of Leucobacter spp.</title>
        <authorList>
            <person name="Reis A.C."/>
            <person name="Kolvenbach B.A."/>
            <person name="Corvini P.F.X."/>
            <person name="Nunes O.C."/>
        </authorList>
    </citation>
    <scope>NUCLEOTIDE SEQUENCE [LARGE SCALE GENOMIC DNA]</scope>
    <source>
        <strain evidence="5 6">L-1</strain>
    </source>
</reference>
<comment type="similarity">
    <text evidence="1">Belongs to the thioredoxin family.</text>
</comment>
<feature type="region of interest" description="Disordered" evidence="3">
    <location>
        <begin position="25"/>
        <end position="46"/>
    </location>
</feature>
<dbReference type="InterPro" id="IPR036249">
    <property type="entry name" value="Thioredoxin-like_sf"/>
</dbReference>
<sequence>MAQQMPERIPGGGVDLSHLAARAQAGAPGGAAASAPGAPGGASSADSRVVDVPSLVMDVTDAAFEQVAQLSSIVPVVFVLGASWSEPAQTLTPVLEQITREHEGRVMLARVDVDASPGLAQAFQAESVPSVVALVGGRPVPLFQGVQPEPQLRELFAQLLQLAEQHGVTGRVSAPDAGEAPEVPAEPQIPEAHLAAVEAAERGDFAAAITEWEAVLAKAPADHVARAALVQMRLLDRLSGRSADEIRSAAAAAPTGVTEQLAVADLDVSGGHIEDAFLRLLELFSASDADDRATVRERLLELFEVVGVADPRVIAARGRLANLLY</sequence>
<evidence type="ECO:0000256" key="2">
    <source>
        <dbReference type="ARBA" id="ARBA00023284"/>
    </source>
</evidence>
<comment type="caution">
    <text evidence="5">The sequence shown here is derived from an EMBL/GenBank/DDBJ whole genome shotgun (WGS) entry which is preliminary data.</text>
</comment>
<organism evidence="5 6">
    <name type="scientific">Leucobacter chromiireducens subsp. chromiireducens</name>
    <dbReference type="NCBI Taxonomy" id="660067"/>
    <lineage>
        <taxon>Bacteria</taxon>
        <taxon>Bacillati</taxon>
        <taxon>Actinomycetota</taxon>
        <taxon>Actinomycetes</taxon>
        <taxon>Micrococcales</taxon>
        <taxon>Microbacteriaceae</taxon>
        <taxon>Leucobacter</taxon>
    </lineage>
</organism>
<dbReference type="Pfam" id="PF00085">
    <property type="entry name" value="Thioredoxin"/>
    <property type="match status" value="1"/>
</dbReference>